<dbReference type="Gene3D" id="1.20.900.10">
    <property type="entry name" value="Dbl homology (DH) domain"/>
    <property type="match status" value="1"/>
</dbReference>
<name>H3DAT5_TETNG</name>
<keyword evidence="2" id="KW-0963">Cytoplasm</keyword>
<organism evidence="13 14">
    <name type="scientific">Tetraodon nigroviridis</name>
    <name type="common">Spotted green pufferfish</name>
    <name type="synonym">Chelonodon nigroviridis</name>
    <dbReference type="NCBI Taxonomy" id="99883"/>
    <lineage>
        <taxon>Eukaryota</taxon>
        <taxon>Metazoa</taxon>
        <taxon>Chordata</taxon>
        <taxon>Craniata</taxon>
        <taxon>Vertebrata</taxon>
        <taxon>Euteleostomi</taxon>
        <taxon>Actinopterygii</taxon>
        <taxon>Neopterygii</taxon>
        <taxon>Teleostei</taxon>
        <taxon>Neoteleostei</taxon>
        <taxon>Acanthomorphata</taxon>
        <taxon>Eupercaria</taxon>
        <taxon>Tetraodontiformes</taxon>
        <taxon>Tetradontoidea</taxon>
        <taxon>Tetraodontidae</taxon>
        <taxon>Tetraodon</taxon>
    </lineage>
</organism>
<evidence type="ECO:0000259" key="11">
    <source>
        <dbReference type="PROSITE" id="PS50010"/>
    </source>
</evidence>
<feature type="domain" description="PH" evidence="10">
    <location>
        <begin position="427"/>
        <end position="517"/>
    </location>
</feature>
<dbReference type="Pfam" id="PF01363">
    <property type="entry name" value="FYVE"/>
    <property type="match status" value="1"/>
</dbReference>
<evidence type="ECO:0000256" key="7">
    <source>
        <dbReference type="ARBA" id="ARBA00023212"/>
    </source>
</evidence>
<dbReference type="Ensembl" id="ENSTNIT00000017848.1">
    <property type="protein sequence ID" value="ENSTNIP00000017627.1"/>
    <property type="gene ID" value="ENSTNIG00000014599.1"/>
</dbReference>
<dbReference type="SMART" id="SM00064">
    <property type="entry name" value="FYVE"/>
    <property type="match status" value="1"/>
</dbReference>
<dbReference type="InterPro" id="IPR051092">
    <property type="entry name" value="FYVE_RhoGEF_PH"/>
</dbReference>
<dbReference type="Proteomes" id="UP000007303">
    <property type="component" value="Unassembled WGS sequence"/>
</dbReference>
<keyword evidence="5 8" id="KW-0863">Zinc-finger</keyword>
<dbReference type="OMA" id="QWVSAME"/>
<evidence type="ECO:0000256" key="6">
    <source>
        <dbReference type="ARBA" id="ARBA00022833"/>
    </source>
</evidence>
<dbReference type="PROSITE" id="PS50003">
    <property type="entry name" value="PH_DOMAIN"/>
    <property type="match status" value="2"/>
</dbReference>
<evidence type="ECO:0000256" key="1">
    <source>
        <dbReference type="ARBA" id="ARBA00004245"/>
    </source>
</evidence>
<dbReference type="Gene3D" id="2.30.29.30">
    <property type="entry name" value="Pleckstrin-homology domain (PH domain)/Phosphotyrosine-binding domain (PTB)"/>
    <property type="match status" value="2"/>
</dbReference>
<evidence type="ECO:0000313" key="14">
    <source>
        <dbReference type="Proteomes" id="UP000007303"/>
    </source>
</evidence>
<evidence type="ECO:0000256" key="3">
    <source>
        <dbReference type="ARBA" id="ARBA00022658"/>
    </source>
</evidence>
<reference evidence="13" key="3">
    <citation type="submission" date="2025-09" db="UniProtKB">
        <authorList>
            <consortium name="Ensembl"/>
        </authorList>
    </citation>
    <scope>IDENTIFICATION</scope>
</reference>
<dbReference type="GO" id="GO:0008270">
    <property type="term" value="F:zinc ion binding"/>
    <property type="evidence" value="ECO:0007669"/>
    <property type="project" value="UniProtKB-KW"/>
</dbReference>
<dbReference type="InParanoid" id="H3DAT5"/>
<dbReference type="SUPFAM" id="SSF50729">
    <property type="entry name" value="PH domain-like"/>
    <property type="match status" value="2"/>
</dbReference>
<feature type="compositionally biased region" description="Basic and acidic residues" evidence="9">
    <location>
        <begin position="40"/>
        <end position="76"/>
    </location>
</feature>
<dbReference type="InterPro" id="IPR035899">
    <property type="entry name" value="DBL_dom_sf"/>
</dbReference>
<keyword evidence="3" id="KW-0344">Guanine-nucleotide releasing factor</keyword>
<dbReference type="GO" id="GO:0005737">
    <property type="term" value="C:cytoplasm"/>
    <property type="evidence" value="ECO:0007669"/>
    <property type="project" value="TreeGrafter"/>
</dbReference>
<feature type="domain" description="PH" evidence="10">
    <location>
        <begin position="195"/>
        <end position="289"/>
    </location>
</feature>
<dbReference type="HOGENOM" id="CLU_011755_4_0_1"/>
<keyword evidence="14" id="KW-1185">Reference proteome</keyword>
<dbReference type="SUPFAM" id="SSF48065">
    <property type="entry name" value="DBL homology domain (DH-domain)"/>
    <property type="match status" value="1"/>
</dbReference>
<reference evidence="14" key="1">
    <citation type="journal article" date="2004" name="Nature">
        <title>Genome duplication in the teleost fish Tetraodon nigroviridis reveals the early vertebrate proto-karyotype.</title>
        <authorList>
            <person name="Jaillon O."/>
            <person name="Aury J.-M."/>
            <person name="Brunet F."/>
            <person name="Petit J.-L."/>
            <person name="Stange-Thomann N."/>
            <person name="Mauceli E."/>
            <person name="Bouneau L."/>
            <person name="Fischer C."/>
            <person name="Ozouf-Costaz C."/>
            <person name="Bernot A."/>
            <person name="Nicaud S."/>
            <person name="Jaffe D."/>
            <person name="Fisher S."/>
            <person name="Lutfalla G."/>
            <person name="Dossat C."/>
            <person name="Segurens B."/>
            <person name="Dasilva C."/>
            <person name="Salanoubat M."/>
            <person name="Levy M."/>
            <person name="Boudet N."/>
            <person name="Castellano S."/>
            <person name="Anthouard V."/>
            <person name="Jubin C."/>
            <person name="Castelli V."/>
            <person name="Katinka M."/>
            <person name="Vacherie B."/>
            <person name="Biemont C."/>
            <person name="Skalli Z."/>
            <person name="Cattolico L."/>
            <person name="Poulain J."/>
            <person name="De Berardinis V."/>
            <person name="Cruaud C."/>
            <person name="Duprat S."/>
            <person name="Brottier P."/>
            <person name="Coutanceau J.-P."/>
            <person name="Gouzy J."/>
            <person name="Parra G."/>
            <person name="Lardier G."/>
            <person name="Chapple C."/>
            <person name="McKernan K.J."/>
            <person name="McEwan P."/>
            <person name="Bosak S."/>
            <person name="Kellis M."/>
            <person name="Volff J.-N."/>
            <person name="Guigo R."/>
            <person name="Zody M.C."/>
            <person name="Mesirov J."/>
            <person name="Lindblad-Toh K."/>
            <person name="Birren B."/>
            <person name="Nusbaum C."/>
            <person name="Kahn D."/>
            <person name="Robinson-Rechavi M."/>
            <person name="Laudet V."/>
            <person name="Schachter V."/>
            <person name="Quetier F."/>
            <person name="Saurin W."/>
            <person name="Scarpelli C."/>
            <person name="Wincker P."/>
            <person name="Lander E.S."/>
            <person name="Weissenbach J."/>
            <person name="Roest Crollius H."/>
        </authorList>
    </citation>
    <scope>NUCLEOTIDE SEQUENCE [LARGE SCALE GENOMIC DNA]</scope>
</reference>
<proteinExistence type="predicted"/>
<evidence type="ECO:0000313" key="13">
    <source>
        <dbReference type="Ensembl" id="ENSTNIP00000017627.1"/>
    </source>
</evidence>
<accession>H3DAT5</accession>
<evidence type="ECO:0000256" key="4">
    <source>
        <dbReference type="ARBA" id="ARBA00022723"/>
    </source>
</evidence>
<feature type="region of interest" description="Disordered" evidence="9">
    <location>
        <begin position="1"/>
        <end position="83"/>
    </location>
</feature>
<reference evidence="13" key="2">
    <citation type="submission" date="2025-08" db="UniProtKB">
        <authorList>
            <consortium name="Ensembl"/>
        </authorList>
    </citation>
    <scope>IDENTIFICATION</scope>
</reference>
<dbReference type="Gene3D" id="3.30.40.10">
    <property type="entry name" value="Zinc/RING finger domain, C3HC4 (zinc finger)"/>
    <property type="match status" value="1"/>
</dbReference>
<dbReference type="InterPro" id="IPR000219">
    <property type="entry name" value="DH_dom"/>
</dbReference>
<dbReference type="GO" id="GO:0005856">
    <property type="term" value="C:cytoskeleton"/>
    <property type="evidence" value="ECO:0007669"/>
    <property type="project" value="UniProtKB-SubCell"/>
</dbReference>
<evidence type="ECO:0000256" key="8">
    <source>
        <dbReference type="PROSITE-ProRule" id="PRU00091"/>
    </source>
</evidence>
<dbReference type="GO" id="GO:0005085">
    <property type="term" value="F:guanyl-nucleotide exchange factor activity"/>
    <property type="evidence" value="ECO:0007669"/>
    <property type="project" value="UniProtKB-KW"/>
</dbReference>
<dbReference type="PROSITE" id="PS50010">
    <property type="entry name" value="DH_2"/>
    <property type="match status" value="1"/>
</dbReference>
<dbReference type="InterPro" id="IPR017455">
    <property type="entry name" value="Znf_FYVE-rel"/>
</dbReference>
<dbReference type="InterPro" id="IPR000306">
    <property type="entry name" value="Znf_FYVE"/>
</dbReference>
<dbReference type="InterPro" id="IPR013083">
    <property type="entry name" value="Znf_RING/FYVE/PHD"/>
</dbReference>
<dbReference type="InterPro" id="IPR011993">
    <property type="entry name" value="PH-like_dom_sf"/>
</dbReference>
<feature type="domain" description="DH" evidence="11">
    <location>
        <begin position="113"/>
        <end position="166"/>
    </location>
</feature>
<dbReference type="GeneTree" id="ENSGT00940000157922"/>
<keyword evidence="4" id="KW-0479">Metal-binding</keyword>
<evidence type="ECO:0000256" key="5">
    <source>
        <dbReference type="ARBA" id="ARBA00022771"/>
    </source>
</evidence>
<dbReference type="Pfam" id="PF00169">
    <property type="entry name" value="PH"/>
    <property type="match status" value="2"/>
</dbReference>
<comment type="subcellular location">
    <subcellularLocation>
        <location evidence="1">Cytoplasm</location>
        <location evidence="1">Cytoskeleton</location>
    </subcellularLocation>
</comment>
<evidence type="ECO:0000259" key="10">
    <source>
        <dbReference type="PROSITE" id="PS50003"/>
    </source>
</evidence>
<evidence type="ECO:0000259" key="12">
    <source>
        <dbReference type="PROSITE" id="PS50178"/>
    </source>
</evidence>
<evidence type="ECO:0000256" key="2">
    <source>
        <dbReference type="ARBA" id="ARBA00022490"/>
    </source>
</evidence>
<dbReference type="PROSITE" id="PS50178">
    <property type="entry name" value="ZF_FYVE"/>
    <property type="match status" value="1"/>
</dbReference>
<feature type="domain" description="FYVE-type" evidence="12">
    <location>
        <begin position="328"/>
        <end position="381"/>
    </location>
</feature>
<sequence length="518" mass="58120">MSASRGPKPSLAPKPTAPLEPDGNLGTSVDGRRVASSGEAEERPGVEDAPDKMVGEEGLKPDVHRGQEDGKVGRTEEEMDEDWRLSGSLEARWASGASEDAVDMQGPAGENGPLEHQLLRVIVRVAQYRMILTDYLNNLSPDSREYEDTQAAIAAVSDIADQANDSLKDGENLLRLVNIEYSVRGQRELLQPGRVFVKEGTLMNVSRRSRQPRHLFLMNDVLLYTYPQQDGKYRLKNSLSLTGLKVSKPLMENVQNALRIEGTDTSITLAASSFIEREDWFHTLSRTVTEHTRSSAAFSCSSEARDHVRLFLGEKAPTLVPVSQAMVCMSCSSEFSLTLRRHHCHSCGRIVCGSCCRNRYPLKYLKERAAKVCDRCYAQLKQRDRSGPRPLRSSRPLSAVFQNIHPPNIWRHRKGIVTFAQVTVSEEGSISGSLQRSKKSKRSWKRLWFLLKDKEKVASETLPLLGFTVKLPDRPPSEEEEASVFQLYHKSTLFYTFKAADNQTAQRWVNAMEEATVL</sequence>
<dbReference type="STRING" id="99883.ENSTNIP00000017627"/>
<dbReference type="SMART" id="SM00233">
    <property type="entry name" value="PH"/>
    <property type="match status" value="2"/>
</dbReference>
<dbReference type="InterPro" id="IPR001849">
    <property type="entry name" value="PH_domain"/>
</dbReference>
<dbReference type="PANTHER" id="PTHR12673:SF13">
    <property type="entry name" value="FYVE, RHOGEF AND PH DOMAIN-CONTAINING PROTEIN 5"/>
    <property type="match status" value="1"/>
</dbReference>
<keyword evidence="7" id="KW-0206">Cytoskeleton</keyword>
<dbReference type="PANTHER" id="PTHR12673">
    <property type="entry name" value="FACIOGENITAL DYSPLASIA PROTEIN"/>
    <property type="match status" value="1"/>
</dbReference>
<protein>
    <submittedName>
        <fullName evidence="13">FYVE, RhoGEF and PH domain containing 5b</fullName>
    </submittedName>
</protein>
<keyword evidence="6" id="KW-0862">Zinc</keyword>
<dbReference type="AlphaFoldDB" id="H3DAT5"/>
<dbReference type="Pfam" id="PF00621">
    <property type="entry name" value="RhoGEF"/>
    <property type="match status" value="1"/>
</dbReference>
<evidence type="ECO:0000256" key="9">
    <source>
        <dbReference type="SAM" id="MobiDB-lite"/>
    </source>
</evidence>